<keyword evidence="3" id="KW-1185">Reference proteome</keyword>
<dbReference type="SUPFAM" id="SSF48452">
    <property type="entry name" value="TPR-like"/>
    <property type="match status" value="2"/>
</dbReference>
<dbReference type="PROSITE" id="PS50005">
    <property type="entry name" value="TPR"/>
    <property type="match status" value="2"/>
</dbReference>
<dbReference type="GO" id="GO:0036297">
    <property type="term" value="P:interstrand cross-link repair"/>
    <property type="evidence" value="ECO:0007669"/>
    <property type="project" value="InterPro"/>
</dbReference>
<evidence type="ECO:0008006" key="4">
    <source>
        <dbReference type="Google" id="ProtNLM"/>
    </source>
</evidence>
<dbReference type="Ensembl" id="ENSCMIT00000020740.1">
    <property type="protein sequence ID" value="ENSCMIP00000020368.1"/>
    <property type="gene ID" value="ENSCMIG00000009392.1"/>
</dbReference>
<keyword evidence="1" id="KW-0802">TPR repeat</keyword>
<feature type="repeat" description="TPR" evidence="1">
    <location>
        <begin position="553"/>
        <end position="586"/>
    </location>
</feature>
<protein>
    <recommendedName>
        <fullName evidence="4">Fanconi anemia, complementation group G</fullName>
    </recommendedName>
</protein>
<dbReference type="GO" id="GO:0043240">
    <property type="term" value="C:Fanconi anaemia nuclear complex"/>
    <property type="evidence" value="ECO:0007669"/>
    <property type="project" value="InterPro"/>
</dbReference>
<reference evidence="2" key="5">
    <citation type="submission" date="2025-09" db="UniProtKB">
        <authorList>
            <consortium name="Ensembl"/>
        </authorList>
    </citation>
    <scope>IDENTIFICATION</scope>
</reference>
<dbReference type="InterPro" id="IPR011990">
    <property type="entry name" value="TPR-like_helical_dom_sf"/>
</dbReference>
<dbReference type="STRING" id="7868.ENSCMIP00000020368"/>
<sequence>MAGPCGGSCLGSWADENNQLVSRVKDASTISADRREILHQSYISFSKLLQKIQGLSPVTLSIPLELTVLYNTIVLNIVLSDRIDQNDNNLIYQGLLRGLEAHSRHCDKLDVVKLWSVTFQITHNRDFTHSAEQLASLQCVLWLANHQLEKIEAVFHLLRDRECAGSSASALDERSGDLLQWIKMSSVETDPGAEGVSLVIQSHTSLRQLLFTGIAFLRGFRNMEDGNFANAIDVLQQAAAGLCSKRILAQLYTLLGYSSIQMDRPQTALQYFKRALQADFQCLSALNHAAQVYHQLEMMEPELEALKYLNTALESQDQAKEDVDFIDPGVLIRPEQLLRIPETCLPLASVNQAHVKHLLAKKFLQIGRAEEAAEHYLDLLSSFLEGSQQEIALDGSPNAPRIPEVYLEAAVALLGSERHNDVITVCEEIITKMSGFLSETLTIEIPVNTEDPALNTGCRTPASRLSSDPRTLWAEKRESLNYKLWSAAALLYQGQAFALLKNNKEAITNFSRCLNLLLKVQIVNLPHSGDPGEQCESLKEIMTELNTLQKLKALAFIGKGLQLTERDQDREALQHFQLSLQASPDNLESVYHLVQLLWKLERKQEAASCWLKFHSSATRASDSGKKGYCDPLTKLPLFLISHLKEVTSSEEDDFTKKIQMYNSHWTEDQQTIQFLRPIPSSLETL</sequence>
<dbReference type="PANTHER" id="PTHR15254">
    <property type="entry name" value="FANCONI ANEMIA GROUP G PROTEIN FAMILY MEMBER"/>
    <property type="match status" value="1"/>
</dbReference>
<dbReference type="SMART" id="SM00028">
    <property type="entry name" value="TPR"/>
    <property type="match status" value="5"/>
</dbReference>
<dbReference type="KEGG" id="cmk:103176874"/>
<dbReference type="Gene3D" id="1.25.40.10">
    <property type="entry name" value="Tetratricopeptide repeat domain"/>
    <property type="match status" value="3"/>
</dbReference>
<dbReference type="OMA" id="CCLAWRA"/>
<reference evidence="3" key="1">
    <citation type="journal article" date="2006" name="Science">
        <title>Ancient noncoding elements conserved in the human genome.</title>
        <authorList>
            <person name="Venkatesh B."/>
            <person name="Kirkness E.F."/>
            <person name="Loh Y.H."/>
            <person name="Halpern A.L."/>
            <person name="Lee A.P."/>
            <person name="Johnson J."/>
            <person name="Dandona N."/>
            <person name="Viswanathan L.D."/>
            <person name="Tay A."/>
            <person name="Venter J.C."/>
            <person name="Strausberg R.L."/>
            <person name="Brenner S."/>
        </authorList>
    </citation>
    <scope>NUCLEOTIDE SEQUENCE [LARGE SCALE GENOMIC DNA]</scope>
</reference>
<dbReference type="InterPro" id="IPR039684">
    <property type="entry name" value="FANCG"/>
</dbReference>
<organism evidence="2 3">
    <name type="scientific">Callorhinchus milii</name>
    <name type="common">Ghost shark</name>
    <dbReference type="NCBI Taxonomy" id="7868"/>
    <lineage>
        <taxon>Eukaryota</taxon>
        <taxon>Metazoa</taxon>
        <taxon>Chordata</taxon>
        <taxon>Craniata</taxon>
        <taxon>Vertebrata</taxon>
        <taxon>Chondrichthyes</taxon>
        <taxon>Holocephali</taxon>
        <taxon>Chimaeriformes</taxon>
        <taxon>Callorhinchidae</taxon>
        <taxon>Callorhinchus</taxon>
    </lineage>
</organism>
<dbReference type="CTD" id="2189"/>
<feature type="repeat" description="TPR" evidence="1">
    <location>
        <begin position="249"/>
        <end position="282"/>
    </location>
</feature>
<dbReference type="AlphaFoldDB" id="A0A4W3HSP0"/>
<dbReference type="InterPro" id="IPR019734">
    <property type="entry name" value="TPR_rpt"/>
</dbReference>
<evidence type="ECO:0000313" key="3">
    <source>
        <dbReference type="Proteomes" id="UP000314986"/>
    </source>
</evidence>
<reference evidence="3" key="3">
    <citation type="journal article" date="2014" name="Nature">
        <title>Elephant shark genome provides unique insights into gnathostome evolution.</title>
        <authorList>
            <consortium name="International Elephant Shark Genome Sequencing Consortium"/>
            <person name="Venkatesh B."/>
            <person name="Lee A.P."/>
            <person name="Ravi V."/>
            <person name="Maurya A.K."/>
            <person name="Lian M.M."/>
            <person name="Swann J.B."/>
            <person name="Ohta Y."/>
            <person name="Flajnik M.F."/>
            <person name="Sutoh Y."/>
            <person name="Kasahara M."/>
            <person name="Hoon S."/>
            <person name="Gangu V."/>
            <person name="Roy S.W."/>
            <person name="Irimia M."/>
            <person name="Korzh V."/>
            <person name="Kondrychyn I."/>
            <person name="Lim Z.W."/>
            <person name="Tay B.H."/>
            <person name="Tohari S."/>
            <person name="Kong K.W."/>
            <person name="Ho S."/>
            <person name="Lorente-Galdos B."/>
            <person name="Quilez J."/>
            <person name="Marques-Bonet T."/>
            <person name="Raney B.J."/>
            <person name="Ingham P.W."/>
            <person name="Tay A."/>
            <person name="Hillier L.W."/>
            <person name="Minx P."/>
            <person name="Boehm T."/>
            <person name="Wilson R.K."/>
            <person name="Brenner S."/>
            <person name="Warren W.C."/>
        </authorList>
    </citation>
    <scope>NUCLEOTIDE SEQUENCE [LARGE SCALE GENOMIC DNA]</scope>
</reference>
<reference evidence="2" key="4">
    <citation type="submission" date="2025-08" db="UniProtKB">
        <authorList>
            <consortium name="Ensembl"/>
        </authorList>
    </citation>
    <scope>IDENTIFICATION</scope>
</reference>
<reference evidence="3" key="2">
    <citation type="journal article" date="2007" name="PLoS Biol.">
        <title>Survey sequencing and comparative analysis of the elephant shark (Callorhinchus milii) genome.</title>
        <authorList>
            <person name="Venkatesh B."/>
            <person name="Kirkness E.F."/>
            <person name="Loh Y.H."/>
            <person name="Halpern A.L."/>
            <person name="Lee A.P."/>
            <person name="Johnson J."/>
            <person name="Dandona N."/>
            <person name="Viswanathan L.D."/>
            <person name="Tay A."/>
            <person name="Venter J.C."/>
            <person name="Strausberg R.L."/>
            <person name="Brenner S."/>
        </authorList>
    </citation>
    <scope>NUCLEOTIDE SEQUENCE [LARGE SCALE GENOMIC DNA]</scope>
</reference>
<dbReference type="InParanoid" id="A0A4W3HSP0"/>
<dbReference type="PANTHER" id="PTHR15254:SF2">
    <property type="entry name" value="FANCONI ANEMIA GROUP G PROTEIN"/>
    <property type="match status" value="1"/>
</dbReference>
<dbReference type="OrthoDB" id="6355951at2759"/>
<gene>
    <name evidence="2" type="primary">fancg</name>
</gene>
<proteinExistence type="predicted"/>
<evidence type="ECO:0000256" key="1">
    <source>
        <dbReference type="PROSITE-ProRule" id="PRU00339"/>
    </source>
</evidence>
<dbReference type="GeneTree" id="ENSGT00390000007195"/>
<dbReference type="GeneID" id="103176874"/>
<accession>A0A4W3HSP0</accession>
<name>A0A4W3HSP0_CALMI</name>
<evidence type="ECO:0000313" key="2">
    <source>
        <dbReference type="Ensembl" id="ENSCMIP00000020368.1"/>
    </source>
</evidence>
<dbReference type="Proteomes" id="UP000314986">
    <property type="component" value="Unassembled WGS sequence"/>
</dbReference>